<gene>
    <name evidence="1" type="ORF">HKW66_Vig0042820</name>
</gene>
<evidence type="ECO:0000313" key="1">
    <source>
        <dbReference type="EMBL" id="KAG2405027.1"/>
    </source>
</evidence>
<comment type="caution">
    <text evidence="1">The sequence shown here is derived from an EMBL/GenBank/DDBJ whole genome shotgun (WGS) entry which is preliminary data.</text>
</comment>
<evidence type="ECO:0000313" key="2">
    <source>
        <dbReference type="Proteomes" id="UP000743370"/>
    </source>
</evidence>
<accession>A0A8T0KYI8</accession>
<sequence>MERRRFARLQGRSPLANMRGFATIYDRKSDVPLRQIIIPVLPTTTEVETPSTSFLSFLNGIGIFSSRVLGALYTPSQKEKAAADATIETPHSHVSPLAIHCFLPKFKVVEVISLKGVETRQARL</sequence>
<dbReference type="EMBL" id="JABFOF010000002">
    <property type="protein sequence ID" value="KAG2405027.1"/>
    <property type="molecule type" value="Genomic_DNA"/>
</dbReference>
<proteinExistence type="predicted"/>
<organism evidence="1 2">
    <name type="scientific">Phaseolus angularis</name>
    <name type="common">Azuki bean</name>
    <name type="synonym">Vigna angularis</name>
    <dbReference type="NCBI Taxonomy" id="3914"/>
    <lineage>
        <taxon>Eukaryota</taxon>
        <taxon>Viridiplantae</taxon>
        <taxon>Streptophyta</taxon>
        <taxon>Embryophyta</taxon>
        <taxon>Tracheophyta</taxon>
        <taxon>Spermatophyta</taxon>
        <taxon>Magnoliopsida</taxon>
        <taxon>eudicotyledons</taxon>
        <taxon>Gunneridae</taxon>
        <taxon>Pentapetalae</taxon>
        <taxon>rosids</taxon>
        <taxon>fabids</taxon>
        <taxon>Fabales</taxon>
        <taxon>Fabaceae</taxon>
        <taxon>Papilionoideae</taxon>
        <taxon>50 kb inversion clade</taxon>
        <taxon>NPAAA clade</taxon>
        <taxon>indigoferoid/millettioid clade</taxon>
        <taxon>Phaseoleae</taxon>
        <taxon>Vigna</taxon>
    </lineage>
</organism>
<name>A0A8T0KYI8_PHAAN</name>
<reference evidence="1 2" key="1">
    <citation type="submission" date="2020-05" db="EMBL/GenBank/DDBJ databases">
        <title>Vigna angularis (adzuki bean) Var. LongXiaoDou No. 4 denovo assembly.</title>
        <authorList>
            <person name="Xiang H."/>
        </authorList>
    </citation>
    <scope>NUCLEOTIDE SEQUENCE [LARGE SCALE GENOMIC DNA]</scope>
    <source>
        <tissue evidence="1">Leaf</tissue>
    </source>
</reference>
<protein>
    <submittedName>
        <fullName evidence="1">Uncharacterized protein</fullName>
    </submittedName>
</protein>
<dbReference type="Proteomes" id="UP000743370">
    <property type="component" value="Unassembled WGS sequence"/>
</dbReference>
<dbReference type="AlphaFoldDB" id="A0A8T0KYI8"/>